<sequence length="361" mass="40139">MPIEYVYTEPEEITCLKIKVPVVLAEEEAQVLVDSTITLPELAKKVDHIDAKVEDLEAEPVFIHEHIGSWYPKISNEWKNHFKHIAGHVAVVKKIIISGVLHKQIFYVNNRDEVKHFAENVPFTKMVELREPQAVLREDDVMVQFPKPKFDITWELVRASRLHQVGVIIVRVKVVEERQIYVQLCPSPELCPPGNLLEDPGFEQWAGNVPVFWGATANVAPTNVVHTGSFAAELGVADPGSTAVIFQTVRRNIAPARAYKLTFWARENVAPGTHPVSAFNLVAEVRFFDRNGVQIDGAVQSIGSVNIPDNNYQQFTVNVPASPAGARTALVRFTFNPATGNTNTVKIDDVSFECVGGFPTS</sequence>
<feature type="domain" description="SipL SPOCS" evidence="1">
    <location>
        <begin position="93"/>
        <end position="131"/>
    </location>
</feature>
<dbReference type="InterPro" id="IPR024300">
    <property type="entry name" value="SipL_SPOCS_dom"/>
</dbReference>
<gene>
    <name evidence="2" type="ORF">SAMN02745218_01589</name>
</gene>
<dbReference type="SUPFAM" id="SSF49785">
    <property type="entry name" value="Galactose-binding domain-like"/>
    <property type="match status" value="1"/>
</dbReference>
<dbReference type="InterPro" id="IPR008979">
    <property type="entry name" value="Galactose-bd-like_sf"/>
</dbReference>
<accession>A0A1M4ZDC7</accession>
<dbReference type="Pfam" id="PF12673">
    <property type="entry name" value="SipL"/>
    <property type="match status" value="1"/>
</dbReference>
<evidence type="ECO:0000259" key="1">
    <source>
        <dbReference type="Pfam" id="PF12673"/>
    </source>
</evidence>
<reference evidence="3" key="1">
    <citation type="submission" date="2016-11" db="EMBL/GenBank/DDBJ databases">
        <authorList>
            <person name="Varghese N."/>
            <person name="Submissions S."/>
        </authorList>
    </citation>
    <scope>NUCLEOTIDE SEQUENCE [LARGE SCALE GENOMIC DNA]</scope>
    <source>
        <strain evidence="3">DSM 11792</strain>
    </source>
</reference>
<dbReference type="EMBL" id="FQUW01000016">
    <property type="protein sequence ID" value="SHF15965.1"/>
    <property type="molecule type" value="Genomic_DNA"/>
</dbReference>
<organism evidence="2 3">
    <name type="scientific">Desulfofundulus australicus DSM 11792</name>
    <dbReference type="NCBI Taxonomy" id="1121425"/>
    <lineage>
        <taxon>Bacteria</taxon>
        <taxon>Bacillati</taxon>
        <taxon>Bacillota</taxon>
        <taxon>Clostridia</taxon>
        <taxon>Eubacteriales</taxon>
        <taxon>Peptococcaceae</taxon>
        <taxon>Desulfofundulus</taxon>
    </lineage>
</organism>
<dbReference type="OrthoDB" id="1785142at2"/>
<keyword evidence="3" id="KW-1185">Reference proteome</keyword>
<proteinExistence type="predicted"/>
<name>A0A1M4ZDC7_9FIRM</name>
<evidence type="ECO:0000313" key="3">
    <source>
        <dbReference type="Proteomes" id="UP000184196"/>
    </source>
</evidence>
<dbReference type="AlphaFoldDB" id="A0A1M4ZDC7"/>
<protein>
    <recommendedName>
        <fullName evidence="1">SipL SPOCS domain-containing protein</fullName>
    </recommendedName>
</protein>
<evidence type="ECO:0000313" key="2">
    <source>
        <dbReference type="EMBL" id="SHF15965.1"/>
    </source>
</evidence>
<dbReference type="RefSeq" id="WP_073164862.1">
    <property type="nucleotide sequence ID" value="NZ_FQUW01000016.1"/>
</dbReference>
<dbReference type="Proteomes" id="UP000184196">
    <property type="component" value="Unassembled WGS sequence"/>
</dbReference>
<dbReference type="Gene3D" id="2.60.120.260">
    <property type="entry name" value="Galactose-binding domain-like"/>
    <property type="match status" value="1"/>
</dbReference>